<dbReference type="InterPro" id="IPR036416">
    <property type="entry name" value="Pept_tRNA_hydro_sf"/>
</dbReference>
<feature type="region of interest" description="Disordered" evidence="6">
    <location>
        <begin position="1"/>
        <end position="63"/>
    </location>
</feature>
<evidence type="ECO:0000256" key="3">
    <source>
        <dbReference type="ARBA" id="ARBA00022801"/>
    </source>
</evidence>
<dbReference type="NCBIfam" id="TIGR00447">
    <property type="entry name" value="pth"/>
    <property type="match status" value="1"/>
</dbReference>
<dbReference type="EC" id="3.1.1.29" evidence="1"/>
<dbReference type="InterPro" id="IPR001328">
    <property type="entry name" value="Pept_tRNA_hydro"/>
</dbReference>
<feature type="region of interest" description="Disordered" evidence="6">
    <location>
        <begin position="261"/>
        <end position="314"/>
    </location>
</feature>
<evidence type="ECO:0000256" key="2">
    <source>
        <dbReference type="ARBA" id="ARBA00022555"/>
    </source>
</evidence>
<evidence type="ECO:0000256" key="5">
    <source>
        <dbReference type="ARBA" id="ARBA00038063"/>
    </source>
</evidence>
<gene>
    <name evidence="7" type="ORF">Cvel_29788</name>
</gene>
<dbReference type="PANTHER" id="PTHR17224">
    <property type="entry name" value="PEPTIDYL-TRNA HYDROLASE"/>
    <property type="match status" value="1"/>
</dbReference>
<dbReference type="AlphaFoldDB" id="A0A0G4HP16"/>
<comment type="similarity">
    <text evidence="5">Belongs to the PTH family.</text>
</comment>
<protein>
    <recommendedName>
        <fullName evidence="1">peptidyl-tRNA hydrolase</fullName>
        <ecNumber evidence="1">3.1.1.29</ecNumber>
    </recommendedName>
</protein>
<feature type="compositionally biased region" description="Basic and acidic residues" evidence="6">
    <location>
        <begin position="261"/>
        <end position="287"/>
    </location>
</feature>
<proteinExistence type="inferred from homology"/>
<keyword evidence="3" id="KW-0378">Hydrolase</keyword>
<evidence type="ECO:0000256" key="1">
    <source>
        <dbReference type="ARBA" id="ARBA00013260"/>
    </source>
</evidence>
<accession>A0A0G4HP16</accession>
<dbReference type="CDD" id="cd00462">
    <property type="entry name" value="PTH"/>
    <property type="match status" value="1"/>
</dbReference>
<reference evidence="7" key="1">
    <citation type="submission" date="2014-11" db="EMBL/GenBank/DDBJ databases">
        <authorList>
            <person name="Otto D Thomas"/>
            <person name="Naeem Raeece"/>
        </authorList>
    </citation>
    <scope>NUCLEOTIDE SEQUENCE</scope>
</reference>
<feature type="compositionally biased region" description="Basic and acidic residues" evidence="6">
    <location>
        <begin position="302"/>
        <end position="314"/>
    </location>
</feature>
<dbReference type="InterPro" id="IPR018171">
    <property type="entry name" value="Pept_tRNA_hydro_CS"/>
</dbReference>
<dbReference type="PANTHER" id="PTHR17224:SF1">
    <property type="entry name" value="PEPTIDYL-TRNA HYDROLASE"/>
    <property type="match status" value="1"/>
</dbReference>
<name>A0A0G4HP16_9ALVE</name>
<keyword evidence="4" id="KW-0694">RNA-binding</keyword>
<sequence>MSVPSSQRGATALKAGGIGGGGRRAERQTTVSVKDLISGEAVEELQRENEEEEEREKEKRSAEEAENLRVLIVGLGNPGKEYERTRHNAGFLFVDRLAETVGVNLTYRDALQGSLGGTSVKWRKRQTDVAFLKPMTLMNLSGDSVKKACAHFGIPPENVLVVCDELEMAAGDATVKVAGAPGSHNGLKSVAHSLDSRDFPRLLLGIGRPPPKASVSDWVLNELPPRDMASLALAIEVGCEVCKRWVKDGDSTRAQKMLARKLEEKGLKSDGREGRRSNSRRGGRDSQARPQRGPSLRNSPKIRTDQERTSRDEA</sequence>
<evidence type="ECO:0000256" key="6">
    <source>
        <dbReference type="SAM" id="MobiDB-lite"/>
    </source>
</evidence>
<evidence type="ECO:0000313" key="7">
    <source>
        <dbReference type="EMBL" id="CEM46095.1"/>
    </source>
</evidence>
<evidence type="ECO:0000256" key="4">
    <source>
        <dbReference type="ARBA" id="ARBA00022884"/>
    </source>
</evidence>
<dbReference type="EMBL" id="CDMZ01003366">
    <property type="protein sequence ID" value="CEM46095.1"/>
    <property type="molecule type" value="Genomic_DNA"/>
</dbReference>
<dbReference type="HAMAP" id="MF_00083">
    <property type="entry name" value="Pept_tRNA_hydro_bact"/>
    <property type="match status" value="1"/>
</dbReference>
<dbReference type="GO" id="GO:0000049">
    <property type="term" value="F:tRNA binding"/>
    <property type="evidence" value="ECO:0007669"/>
    <property type="project" value="UniProtKB-KW"/>
</dbReference>
<dbReference type="VEuPathDB" id="CryptoDB:Cvel_29788"/>
<dbReference type="Gene3D" id="3.40.50.1470">
    <property type="entry name" value="Peptidyl-tRNA hydrolase"/>
    <property type="match status" value="1"/>
</dbReference>
<dbReference type="SUPFAM" id="SSF53178">
    <property type="entry name" value="Peptidyl-tRNA hydrolase-like"/>
    <property type="match status" value="1"/>
</dbReference>
<organism evidence="7">
    <name type="scientific">Chromera velia CCMP2878</name>
    <dbReference type="NCBI Taxonomy" id="1169474"/>
    <lineage>
        <taxon>Eukaryota</taxon>
        <taxon>Sar</taxon>
        <taxon>Alveolata</taxon>
        <taxon>Colpodellida</taxon>
        <taxon>Chromeraceae</taxon>
        <taxon>Chromera</taxon>
    </lineage>
</organism>
<dbReference type="Pfam" id="PF01195">
    <property type="entry name" value="Pept_tRNA_hydro"/>
    <property type="match status" value="1"/>
</dbReference>
<keyword evidence="2" id="KW-0820">tRNA-binding</keyword>
<dbReference type="GO" id="GO:0004045">
    <property type="term" value="F:peptidyl-tRNA hydrolase activity"/>
    <property type="evidence" value="ECO:0007669"/>
    <property type="project" value="UniProtKB-EC"/>
</dbReference>
<dbReference type="PROSITE" id="PS01195">
    <property type="entry name" value="PEPT_TRNA_HYDROL_1"/>
    <property type="match status" value="1"/>
</dbReference>